<evidence type="ECO:0000313" key="6">
    <source>
        <dbReference type="EMBL" id="OMJ28556.1"/>
    </source>
</evidence>
<dbReference type="Gene3D" id="3.30.200.20">
    <property type="entry name" value="Phosphorylase Kinase, domain 1"/>
    <property type="match status" value="1"/>
</dbReference>
<dbReference type="PROSITE" id="PS00108">
    <property type="entry name" value="PROTEIN_KINASE_ST"/>
    <property type="match status" value="1"/>
</dbReference>
<evidence type="ECO:0000256" key="3">
    <source>
        <dbReference type="PROSITE-ProRule" id="PRU10141"/>
    </source>
</evidence>
<dbReference type="Proteomes" id="UP000187429">
    <property type="component" value="Unassembled WGS sequence"/>
</dbReference>
<dbReference type="CDD" id="cd14008">
    <property type="entry name" value="STKc_LKB1_CaMKK"/>
    <property type="match status" value="1"/>
</dbReference>
<dbReference type="OrthoDB" id="68483at2759"/>
<dbReference type="Gene3D" id="1.10.510.10">
    <property type="entry name" value="Transferase(Phosphotransferase) domain 1"/>
    <property type="match status" value="1"/>
</dbReference>
<sequence length="292" mass="33604">MPETEYEIKYAIASKVLEEDEGIEQINQYKLISCIGEGGSGKVYMAYDIIARNQYAIKSIKKKVLRKEDQMLLLKEEKERNNSAEKISFKPAMPIQISEIVKMQKKNELDTQFYLIRHELAIHKKLKHANVVQLYEVIDDPDNDSIHMVFDFCKNGPLFDLSVDEKITPLPEKKSRYFFNQAMLGLEYLHRNGIAHRDIKPSNMLITENNILKISDFGASRIIHKEVVVNESQGTPAFMSPELYSSQPDKVDEFAADIWALGVSLYSMIFGIIPFQGESVFEISESVRNHKY</sequence>
<dbReference type="SMART" id="SM00220">
    <property type="entry name" value="S_TKc"/>
    <property type="match status" value="1"/>
</dbReference>
<feature type="binding site" evidence="3">
    <location>
        <position position="62"/>
    </location>
    <ligand>
        <name>ATP</name>
        <dbReference type="ChEBI" id="CHEBI:30616"/>
    </ligand>
</feature>
<comment type="similarity">
    <text evidence="4">Belongs to the protein kinase superfamily.</text>
</comment>
<dbReference type="InterPro" id="IPR000719">
    <property type="entry name" value="Prot_kinase_dom"/>
</dbReference>
<dbReference type="InterPro" id="IPR008271">
    <property type="entry name" value="Ser/Thr_kinase_AS"/>
</dbReference>
<keyword evidence="1 3" id="KW-0547">Nucleotide-binding</keyword>
<proteinExistence type="inferred from homology"/>
<evidence type="ECO:0000313" key="7">
    <source>
        <dbReference type="Proteomes" id="UP000187429"/>
    </source>
</evidence>
<keyword evidence="6" id="KW-0808">Transferase</keyword>
<comment type="caution">
    <text evidence="6">The sequence shown here is derived from an EMBL/GenBank/DDBJ whole genome shotgun (WGS) entry which is preliminary data.</text>
</comment>
<dbReference type="PANTHER" id="PTHR24346:SF77">
    <property type="entry name" value="SERINE THREONINE PROTEIN KINASE"/>
    <property type="match status" value="1"/>
</dbReference>
<organism evidence="6 7">
    <name type="scientific">Smittium culicis</name>
    <dbReference type="NCBI Taxonomy" id="133412"/>
    <lineage>
        <taxon>Eukaryota</taxon>
        <taxon>Fungi</taxon>
        <taxon>Fungi incertae sedis</taxon>
        <taxon>Zoopagomycota</taxon>
        <taxon>Kickxellomycotina</taxon>
        <taxon>Harpellomycetes</taxon>
        <taxon>Harpellales</taxon>
        <taxon>Legeriomycetaceae</taxon>
        <taxon>Smittium</taxon>
    </lineage>
</organism>
<evidence type="ECO:0000256" key="1">
    <source>
        <dbReference type="ARBA" id="ARBA00022741"/>
    </source>
</evidence>
<keyword evidence="4" id="KW-0723">Serine/threonine-protein kinase</keyword>
<reference evidence="7" key="1">
    <citation type="submission" date="2017-01" db="EMBL/GenBank/DDBJ databases">
        <authorList>
            <person name="Wang Y."/>
            <person name="White M."/>
            <person name="Kvist S."/>
            <person name="Moncalvo J.-M."/>
        </authorList>
    </citation>
    <scope>NUCLEOTIDE SEQUENCE [LARGE SCALE GENOMIC DNA]</scope>
    <source>
        <strain evidence="7">ID-206-W2</strain>
    </source>
</reference>
<dbReference type="GO" id="GO:0035556">
    <property type="term" value="P:intracellular signal transduction"/>
    <property type="evidence" value="ECO:0007669"/>
    <property type="project" value="TreeGrafter"/>
</dbReference>
<keyword evidence="7" id="KW-1185">Reference proteome</keyword>
<feature type="domain" description="Protein kinase" evidence="5">
    <location>
        <begin position="29"/>
        <end position="292"/>
    </location>
</feature>
<evidence type="ECO:0000256" key="4">
    <source>
        <dbReference type="RuleBase" id="RU000304"/>
    </source>
</evidence>
<dbReference type="PROSITE" id="PS50011">
    <property type="entry name" value="PROTEIN_KINASE_DOM"/>
    <property type="match status" value="1"/>
</dbReference>
<dbReference type="AlphaFoldDB" id="A0A1R1YP85"/>
<keyword evidence="6" id="KW-0418">Kinase</keyword>
<dbReference type="InterPro" id="IPR017441">
    <property type="entry name" value="Protein_kinase_ATP_BS"/>
</dbReference>
<dbReference type="GO" id="GO:0005524">
    <property type="term" value="F:ATP binding"/>
    <property type="evidence" value="ECO:0007669"/>
    <property type="project" value="UniProtKB-UniRule"/>
</dbReference>
<keyword evidence="2 3" id="KW-0067">ATP-binding</keyword>
<gene>
    <name evidence="6" type="ORF">AYI69_g1965</name>
</gene>
<dbReference type="InterPro" id="IPR011009">
    <property type="entry name" value="Kinase-like_dom_sf"/>
</dbReference>
<dbReference type="Pfam" id="PF00069">
    <property type="entry name" value="Pkinase"/>
    <property type="match status" value="1"/>
</dbReference>
<protein>
    <submittedName>
        <fullName evidence="6">Serine/threonine-protein kinase ppk34</fullName>
    </submittedName>
</protein>
<name>A0A1R1YP85_9FUNG</name>
<accession>A0A1R1YP85</accession>
<dbReference type="PROSITE" id="PS00107">
    <property type="entry name" value="PROTEIN_KINASE_ATP"/>
    <property type="match status" value="1"/>
</dbReference>
<dbReference type="GO" id="GO:0005737">
    <property type="term" value="C:cytoplasm"/>
    <property type="evidence" value="ECO:0007669"/>
    <property type="project" value="TreeGrafter"/>
</dbReference>
<dbReference type="EMBL" id="LSSM01000551">
    <property type="protein sequence ID" value="OMJ28556.1"/>
    <property type="molecule type" value="Genomic_DNA"/>
</dbReference>
<dbReference type="GO" id="GO:0004674">
    <property type="term" value="F:protein serine/threonine kinase activity"/>
    <property type="evidence" value="ECO:0007669"/>
    <property type="project" value="UniProtKB-KW"/>
</dbReference>
<dbReference type="PANTHER" id="PTHR24346">
    <property type="entry name" value="MAP/MICROTUBULE AFFINITY-REGULATING KINASE"/>
    <property type="match status" value="1"/>
</dbReference>
<evidence type="ECO:0000259" key="5">
    <source>
        <dbReference type="PROSITE" id="PS50011"/>
    </source>
</evidence>
<evidence type="ECO:0000256" key="2">
    <source>
        <dbReference type="ARBA" id="ARBA00022840"/>
    </source>
</evidence>
<dbReference type="SUPFAM" id="SSF56112">
    <property type="entry name" value="Protein kinase-like (PK-like)"/>
    <property type="match status" value="1"/>
</dbReference>